<feature type="region of interest" description="Disordered" evidence="1">
    <location>
        <begin position="831"/>
        <end position="854"/>
    </location>
</feature>
<dbReference type="PROSITE" id="PS00845">
    <property type="entry name" value="CAP_GLY_1"/>
    <property type="match status" value="1"/>
</dbReference>
<evidence type="ECO:0000313" key="4">
    <source>
        <dbReference type="Proteomes" id="UP000199727"/>
    </source>
</evidence>
<feature type="region of interest" description="Disordered" evidence="1">
    <location>
        <begin position="248"/>
        <end position="341"/>
    </location>
</feature>
<name>A0A854Q1Y3_CRYNE</name>
<feature type="compositionally biased region" description="Polar residues" evidence="1">
    <location>
        <begin position="368"/>
        <end position="390"/>
    </location>
</feature>
<protein>
    <recommendedName>
        <fullName evidence="2">CAP-Gly domain-containing protein</fullName>
    </recommendedName>
</protein>
<feature type="compositionally biased region" description="Polar residues" evidence="1">
    <location>
        <begin position="1"/>
        <end position="20"/>
    </location>
</feature>
<evidence type="ECO:0000259" key="2">
    <source>
        <dbReference type="PROSITE" id="PS50245"/>
    </source>
</evidence>
<evidence type="ECO:0000256" key="1">
    <source>
        <dbReference type="SAM" id="MobiDB-lite"/>
    </source>
</evidence>
<feature type="region of interest" description="Disordered" evidence="1">
    <location>
        <begin position="366"/>
        <end position="413"/>
    </location>
</feature>
<organism evidence="3 4">
    <name type="scientific">Cryptococcus neoformans Tu259-1</name>
    <dbReference type="NCBI Taxonomy" id="1230072"/>
    <lineage>
        <taxon>Eukaryota</taxon>
        <taxon>Fungi</taxon>
        <taxon>Dikarya</taxon>
        <taxon>Basidiomycota</taxon>
        <taxon>Agaricomycotina</taxon>
        <taxon>Tremellomycetes</taxon>
        <taxon>Tremellales</taxon>
        <taxon>Cryptococcaceae</taxon>
        <taxon>Cryptococcus</taxon>
        <taxon>Cryptococcus neoformans species complex</taxon>
    </lineage>
</organism>
<dbReference type="Proteomes" id="UP000199727">
    <property type="component" value="Unassembled WGS sequence"/>
</dbReference>
<dbReference type="SUPFAM" id="SSF74924">
    <property type="entry name" value="Cap-Gly domain"/>
    <property type="match status" value="1"/>
</dbReference>
<feature type="compositionally biased region" description="Basic and acidic residues" evidence="1">
    <location>
        <begin position="158"/>
        <end position="170"/>
    </location>
</feature>
<feature type="region of interest" description="Disordered" evidence="1">
    <location>
        <begin position="963"/>
        <end position="1005"/>
    </location>
</feature>
<feature type="compositionally biased region" description="Polar residues" evidence="1">
    <location>
        <begin position="129"/>
        <end position="155"/>
    </location>
</feature>
<dbReference type="InterPro" id="IPR036859">
    <property type="entry name" value="CAP-Gly_dom_sf"/>
</dbReference>
<gene>
    <name evidence="3" type="ORF">C361_06767</name>
</gene>
<dbReference type="AlphaFoldDB" id="A0A854Q1Y3"/>
<feature type="region of interest" description="Disordered" evidence="1">
    <location>
        <begin position="626"/>
        <end position="645"/>
    </location>
</feature>
<dbReference type="PANTHER" id="PTHR18916:SF83">
    <property type="entry name" value="TIP ELONGATION PROTEIN 1"/>
    <property type="match status" value="1"/>
</dbReference>
<feature type="compositionally biased region" description="Polar residues" evidence="1">
    <location>
        <begin position="248"/>
        <end position="291"/>
    </location>
</feature>
<dbReference type="SMART" id="SM01052">
    <property type="entry name" value="CAP_GLY"/>
    <property type="match status" value="1"/>
</dbReference>
<dbReference type="Gene3D" id="1.20.5.1160">
    <property type="entry name" value="Vasodilator-stimulated phosphoprotein"/>
    <property type="match status" value="1"/>
</dbReference>
<feature type="compositionally biased region" description="Polar residues" evidence="1">
    <location>
        <begin position="57"/>
        <end position="72"/>
    </location>
</feature>
<comment type="caution">
    <text evidence="3">The sequence shown here is derived from an EMBL/GenBank/DDBJ whole genome shotgun (WGS) entry which is preliminary data.</text>
</comment>
<evidence type="ECO:0000313" key="3">
    <source>
        <dbReference type="EMBL" id="OXG10733.1"/>
    </source>
</evidence>
<dbReference type="PANTHER" id="PTHR18916">
    <property type="entry name" value="DYNACTIN 1-RELATED MICROTUBULE-BINDING"/>
    <property type="match status" value="1"/>
</dbReference>
<dbReference type="Pfam" id="PF01302">
    <property type="entry name" value="CAP_GLY"/>
    <property type="match status" value="1"/>
</dbReference>
<feature type="compositionally biased region" description="Low complexity" evidence="1">
    <location>
        <begin position="973"/>
        <end position="991"/>
    </location>
</feature>
<dbReference type="OrthoDB" id="2130750at2759"/>
<sequence>MSRLPQLSTPGRPSPTTGIPTPTARRPRSSLGPGQSGTAVSDDLMDRAFQEALRNRPPSSLRSNDSPNELSESTTSTSHLAAPSATYGLAAPRTPGVRPRTPSTLGLGAPVTPSATSRSVSRAGLGVRSSLSTSTTAPFTPRRTSLASSTMSSTPFARRPESRASEREPTSAKWVPTVGERVRISSMGYEGVLRFYGTTEFKEGVWAGVELEGGFKGKGKNDGTVEGVQYFSCPPKCGIFVTAVKLSPPTTGTSRPASVASSHRSTASYSMSGRATPSISGRATPSISGRATPSRPPSATPGRVTRAVSTAHRTRPSISGADDEATPARTALGNSTNANAGIDSRITVGSRASRYIGMTAKQLDNARAGTTTPASKLAASTSTFNGQTPRVSRVSMGMGGTPARPRQSMGGLVTPRVRPRASGIGDMPPPPSPGNINRVLTARQMETLEEEIRELKRRNGELEEDLKRMPELRDEDVTEMETLRQEMERSKQELEFLKAQLQTSDTNATDAVKILEELQEEHTAQQAELEAKLREIGDLRKELKLANERAEEELAAGAEARKDEVQKMLERAQAAEAEVNSMQVLVDDLTDAGRQMISLNETKQFELEERIRELEDKNRSLDEKLQKAREEQEKALLPPSPSTRQREAATAAEIDNETLNAQVKHLQNKLNLLEEELEEARAQAETDAETWKGKMNRVKDGEKAAREEIVALKSEIKELKEQANGARGKIGELEGALKENQVALESARAEIEGLRTEAAEAASLRTTLQAANTNEKALSAAQEEIKELKTKLTTAINAEAKVVSDTKDRINDLEAKIASLEAEITTLKQTAESSIENNLPTSRPKLSNSSTSSENAEKKLIGLQHIVQELSTENADLKEQCESLKEEVSLMKEEVKLLEEASADIPGAQGNQKELLAAKATIKELNREVAELEALVESKIYREDELETRAAELEREIVLYKSSSKRSNGEPPHSAASTTFSHSSDGHSSSTANGGSQGTGEGTERCELCEGPHDLDACPVFAGNLSTEGTKKGGRWCADCESNEHDTSECPMAEDVF</sequence>
<proteinExistence type="predicted"/>
<feature type="domain" description="CAP-Gly" evidence="2">
    <location>
        <begin position="197"/>
        <end position="242"/>
    </location>
</feature>
<dbReference type="Gene3D" id="2.30.30.190">
    <property type="entry name" value="CAP Gly-rich-like domain"/>
    <property type="match status" value="1"/>
</dbReference>
<dbReference type="EMBL" id="AMKT01000101">
    <property type="protein sequence ID" value="OXG10733.1"/>
    <property type="molecule type" value="Genomic_DNA"/>
</dbReference>
<feature type="region of interest" description="Disordered" evidence="1">
    <location>
        <begin position="1"/>
        <end position="172"/>
    </location>
</feature>
<dbReference type="PROSITE" id="PS50245">
    <property type="entry name" value="CAP_GLY_2"/>
    <property type="match status" value="1"/>
</dbReference>
<accession>A0A854Q1Y3</accession>
<dbReference type="InterPro" id="IPR000938">
    <property type="entry name" value="CAP-Gly_domain"/>
</dbReference>
<reference evidence="3 4" key="1">
    <citation type="submission" date="2017-06" db="EMBL/GenBank/DDBJ databases">
        <title>Global population genomics of the pathogenic fungus Cryptococcus neoformans var. grubii.</title>
        <authorList>
            <person name="Cuomo C."/>
            <person name="Litvintseva A."/>
            <person name="Chen Y."/>
            <person name="Young S."/>
            <person name="Zeng Q."/>
            <person name="Chapman S."/>
            <person name="Gujja S."/>
            <person name="Saif S."/>
            <person name="Birren B."/>
        </authorList>
    </citation>
    <scope>NUCLEOTIDE SEQUENCE [LARGE SCALE GENOMIC DNA]</scope>
    <source>
        <strain evidence="3 4">Tu259-1</strain>
    </source>
</reference>